<sequence>MKSRRLVGLILAATTLAALSGCSAGSDSGKTEVVIWDPGLLNKMSADGKPDKKASFLDAAAAAYEKANPDVTIKVVETPTDITATTAQFQAASLAGNGPDLKVGYTGGGTDSFAKYFVDLDDVLSAKVKADLTGFDTVRQGYKADGKLLALPYGAGSYFYVFYNKKLATDAGIDIAKAAQNWESLLAAAETAKAKGETPFWMGDLEGYVGAWTIAALAGGELGSSAFTDMYSGTTKIDSPAMLKAYKAFAALNSKGLTNPDAGSLANGDSSTGFVQGKGLFYIAGGWMNQTFADAMGDDVGQFAIPMFEDAKYPDAVAGGTNEDISLTTYAKQPAAAKKFLDYLAQPSTIDLYVKMNQSEASNSKSADLSMITNPLLKAEAEHLATVKTRVFPFDNVMPQSVIDLFYKVNATTFLGTTTPQDALSQLQSAFATASTK</sequence>
<accession>A0A853DJR2</accession>
<feature type="chain" id="PRO_5039585402" evidence="1">
    <location>
        <begin position="25"/>
        <end position="437"/>
    </location>
</feature>
<dbReference type="InterPro" id="IPR050490">
    <property type="entry name" value="Bact_solute-bd_prot1"/>
</dbReference>
<evidence type="ECO:0000313" key="3">
    <source>
        <dbReference type="Proteomes" id="UP000521075"/>
    </source>
</evidence>
<dbReference type="PANTHER" id="PTHR43649:SF12">
    <property type="entry name" value="DIACETYLCHITOBIOSE BINDING PROTEIN DASA"/>
    <property type="match status" value="1"/>
</dbReference>
<dbReference type="RefSeq" id="WP_179699645.1">
    <property type="nucleotide sequence ID" value="NZ_BAAAHA010000004.1"/>
</dbReference>
<comment type="caution">
    <text evidence="2">The sequence shown here is derived from an EMBL/GenBank/DDBJ whole genome shotgun (WGS) entry which is preliminary data.</text>
</comment>
<dbReference type="Proteomes" id="UP000521075">
    <property type="component" value="Unassembled WGS sequence"/>
</dbReference>
<keyword evidence="1" id="KW-0732">Signal</keyword>
<dbReference type="InterPro" id="IPR006059">
    <property type="entry name" value="SBP"/>
</dbReference>
<keyword evidence="3" id="KW-1185">Reference proteome</keyword>
<dbReference type="AlphaFoldDB" id="A0A853DJR2"/>
<organism evidence="2 3">
    <name type="scientific">Leifsonia naganoensis</name>
    <dbReference type="NCBI Taxonomy" id="150025"/>
    <lineage>
        <taxon>Bacteria</taxon>
        <taxon>Bacillati</taxon>
        <taxon>Actinomycetota</taxon>
        <taxon>Actinomycetes</taxon>
        <taxon>Micrococcales</taxon>
        <taxon>Microbacteriaceae</taxon>
        <taxon>Leifsonia</taxon>
    </lineage>
</organism>
<gene>
    <name evidence="2" type="ORF">HNR14_000479</name>
</gene>
<feature type="signal peptide" evidence="1">
    <location>
        <begin position="1"/>
        <end position="24"/>
    </location>
</feature>
<dbReference type="EMBL" id="JACCHJ010000001">
    <property type="protein sequence ID" value="NYK08598.1"/>
    <property type="molecule type" value="Genomic_DNA"/>
</dbReference>
<dbReference type="PANTHER" id="PTHR43649">
    <property type="entry name" value="ARABINOSE-BINDING PROTEIN-RELATED"/>
    <property type="match status" value="1"/>
</dbReference>
<dbReference type="Pfam" id="PF01547">
    <property type="entry name" value="SBP_bac_1"/>
    <property type="match status" value="1"/>
</dbReference>
<evidence type="ECO:0000256" key="1">
    <source>
        <dbReference type="SAM" id="SignalP"/>
    </source>
</evidence>
<evidence type="ECO:0000313" key="2">
    <source>
        <dbReference type="EMBL" id="NYK08598.1"/>
    </source>
</evidence>
<protein>
    <submittedName>
        <fullName evidence="2">ABC-type glycerol-3-phosphate transport system substrate-binding protein</fullName>
    </submittedName>
</protein>
<reference evidence="2 3" key="1">
    <citation type="submission" date="2020-07" db="EMBL/GenBank/DDBJ databases">
        <title>Sequencing the genomes of 1000 actinobacteria strains.</title>
        <authorList>
            <person name="Klenk H.-P."/>
        </authorList>
    </citation>
    <scope>NUCLEOTIDE SEQUENCE [LARGE SCALE GENOMIC DNA]</scope>
    <source>
        <strain evidence="2 3">DSM 15166</strain>
    </source>
</reference>
<proteinExistence type="predicted"/>
<dbReference type="Gene3D" id="3.40.190.10">
    <property type="entry name" value="Periplasmic binding protein-like II"/>
    <property type="match status" value="2"/>
</dbReference>
<dbReference type="PROSITE" id="PS51257">
    <property type="entry name" value="PROKAR_LIPOPROTEIN"/>
    <property type="match status" value="1"/>
</dbReference>
<name>A0A853DJR2_9MICO</name>
<dbReference type="SUPFAM" id="SSF53850">
    <property type="entry name" value="Periplasmic binding protein-like II"/>
    <property type="match status" value="1"/>
</dbReference>